<organism evidence="3 4">
    <name type="scientific">Solanum bulbocastanum</name>
    <name type="common">Wild potato</name>
    <dbReference type="NCBI Taxonomy" id="147425"/>
    <lineage>
        <taxon>Eukaryota</taxon>
        <taxon>Viridiplantae</taxon>
        <taxon>Streptophyta</taxon>
        <taxon>Embryophyta</taxon>
        <taxon>Tracheophyta</taxon>
        <taxon>Spermatophyta</taxon>
        <taxon>Magnoliopsida</taxon>
        <taxon>eudicotyledons</taxon>
        <taxon>Gunneridae</taxon>
        <taxon>Pentapetalae</taxon>
        <taxon>asterids</taxon>
        <taxon>lamiids</taxon>
        <taxon>Solanales</taxon>
        <taxon>Solanaceae</taxon>
        <taxon>Solanoideae</taxon>
        <taxon>Solaneae</taxon>
        <taxon>Solanum</taxon>
    </lineage>
</organism>
<comment type="caution">
    <text evidence="3">The sequence shown here is derived from an EMBL/GenBank/DDBJ whole genome shotgun (WGS) entry which is preliminary data.</text>
</comment>
<evidence type="ECO:0000313" key="3">
    <source>
        <dbReference type="EMBL" id="KAK6786922.1"/>
    </source>
</evidence>
<reference evidence="3 4" key="1">
    <citation type="submission" date="2024-02" db="EMBL/GenBank/DDBJ databases">
        <title>de novo genome assembly of Solanum bulbocastanum strain 11H21.</title>
        <authorList>
            <person name="Hosaka A.J."/>
        </authorList>
    </citation>
    <scope>NUCLEOTIDE SEQUENCE [LARGE SCALE GENOMIC DNA]</scope>
    <source>
        <tissue evidence="3">Young leaves</tissue>
    </source>
</reference>
<dbReference type="Proteomes" id="UP001371456">
    <property type="component" value="Unassembled WGS sequence"/>
</dbReference>
<dbReference type="Pfam" id="PF07859">
    <property type="entry name" value="Abhydrolase_3"/>
    <property type="match status" value="1"/>
</dbReference>
<gene>
    <name evidence="3" type="ORF">RDI58_015447</name>
</gene>
<sequence length="87" mass="9584">MGKLRINPLVEKPSRLAELGCLKILVCVAEKDELRNLGICYAEAVEKSGKSVEVNDVEGEGHCFQILNPESDKAKNLINCIANFIKL</sequence>
<keyword evidence="4" id="KW-1185">Reference proteome</keyword>
<dbReference type="InterPro" id="IPR013094">
    <property type="entry name" value="AB_hydrolase_3"/>
</dbReference>
<comment type="similarity">
    <text evidence="1">Belongs to the 'GDXG' lipolytic enzyme family.</text>
</comment>
<feature type="domain" description="Alpha/beta hydrolase fold-3" evidence="2">
    <location>
        <begin position="5"/>
        <end position="65"/>
    </location>
</feature>
<dbReference type="EMBL" id="JBANQN010000006">
    <property type="protein sequence ID" value="KAK6786922.1"/>
    <property type="molecule type" value="Genomic_DNA"/>
</dbReference>
<evidence type="ECO:0000313" key="4">
    <source>
        <dbReference type="Proteomes" id="UP001371456"/>
    </source>
</evidence>
<name>A0AAN8TKX5_SOLBU</name>
<protein>
    <recommendedName>
        <fullName evidence="2">Alpha/beta hydrolase fold-3 domain-containing protein</fullName>
    </recommendedName>
</protein>
<dbReference type="InterPro" id="IPR029058">
    <property type="entry name" value="AB_hydrolase_fold"/>
</dbReference>
<dbReference type="Gene3D" id="3.40.50.1820">
    <property type="entry name" value="alpha/beta hydrolase"/>
    <property type="match status" value="1"/>
</dbReference>
<dbReference type="AlphaFoldDB" id="A0AAN8TKX5"/>
<proteinExistence type="inferred from homology"/>
<dbReference type="GO" id="GO:0016787">
    <property type="term" value="F:hydrolase activity"/>
    <property type="evidence" value="ECO:0007669"/>
    <property type="project" value="InterPro"/>
</dbReference>
<evidence type="ECO:0000256" key="1">
    <source>
        <dbReference type="ARBA" id="ARBA00010515"/>
    </source>
</evidence>
<evidence type="ECO:0000259" key="2">
    <source>
        <dbReference type="Pfam" id="PF07859"/>
    </source>
</evidence>
<dbReference type="SUPFAM" id="SSF53474">
    <property type="entry name" value="alpha/beta-Hydrolases"/>
    <property type="match status" value="1"/>
</dbReference>
<accession>A0AAN8TKX5</accession>